<comment type="caution">
    <text evidence="3">The sequence shown here is derived from an EMBL/GenBank/DDBJ whole genome shotgun (WGS) entry which is preliminary data.</text>
</comment>
<name>A0ABW7FQU0_9BURK</name>
<evidence type="ECO:0000313" key="3">
    <source>
        <dbReference type="EMBL" id="MFG6446678.1"/>
    </source>
</evidence>
<dbReference type="InterPro" id="IPR013424">
    <property type="entry name" value="Ice-binding_C"/>
</dbReference>
<protein>
    <submittedName>
        <fullName evidence="3">PEP-CTERM sorting domain-containing protein</fullName>
    </submittedName>
</protein>
<feature type="domain" description="Ice-binding protein C-terminal" evidence="2">
    <location>
        <begin position="216"/>
        <end position="239"/>
    </location>
</feature>
<dbReference type="NCBIfam" id="TIGR02595">
    <property type="entry name" value="PEP_CTERM"/>
    <property type="match status" value="1"/>
</dbReference>
<reference evidence="3 4" key="1">
    <citation type="submission" date="2024-08" db="EMBL/GenBank/DDBJ databases">
        <authorList>
            <person name="Lu H."/>
        </authorList>
    </citation>
    <scope>NUCLEOTIDE SEQUENCE [LARGE SCALE GENOMIC DNA]</scope>
    <source>
        <strain evidence="3 4">BYS180W</strain>
    </source>
</reference>
<keyword evidence="4" id="KW-1185">Reference proteome</keyword>
<dbReference type="PROSITE" id="PS51257">
    <property type="entry name" value="PROKAR_LIPOPROTEIN"/>
    <property type="match status" value="1"/>
</dbReference>
<organism evidence="3 4">
    <name type="scientific">Roseateles rivi</name>
    <dbReference type="NCBI Taxonomy" id="3299028"/>
    <lineage>
        <taxon>Bacteria</taxon>
        <taxon>Pseudomonadati</taxon>
        <taxon>Pseudomonadota</taxon>
        <taxon>Betaproteobacteria</taxon>
        <taxon>Burkholderiales</taxon>
        <taxon>Sphaerotilaceae</taxon>
        <taxon>Roseateles</taxon>
    </lineage>
</organism>
<evidence type="ECO:0000256" key="1">
    <source>
        <dbReference type="SAM" id="SignalP"/>
    </source>
</evidence>
<accession>A0ABW7FQU0</accession>
<gene>
    <name evidence="3" type="ORF">ACG0Z6_00325</name>
</gene>
<dbReference type="Proteomes" id="UP001606099">
    <property type="component" value="Unassembled WGS sequence"/>
</dbReference>
<evidence type="ECO:0000313" key="4">
    <source>
        <dbReference type="Proteomes" id="UP001606099"/>
    </source>
</evidence>
<evidence type="ECO:0000259" key="2">
    <source>
        <dbReference type="Pfam" id="PF07589"/>
    </source>
</evidence>
<keyword evidence="1" id="KW-0732">Signal</keyword>
<feature type="chain" id="PRO_5046992201" evidence="1">
    <location>
        <begin position="25"/>
        <end position="243"/>
    </location>
</feature>
<dbReference type="RefSeq" id="WP_394457742.1">
    <property type="nucleotide sequence ID" value="NZ_JBIGHZ010000001.1"/>
</dbReference>
<sequence>MLANPKRILLSAVVAAACVGAAQADTLYNNGPVVEASGLSIMRTPSTVFGFGAQASSTNKVADDFMVSGTGWTVQSIDFYAYQTNAAAFPFTSVTWSILSGASLASAAVVVSGTTAASNGGRVGYRVSETTLTNTQRAIYRVGVDIPDVNLAAGSYWLTWSLAGSTSLTGPWQPPTADGVVGNAMQSIGGAAFVGLVDTGTGAGVELPFTLNGVAAVPEPSTLALLAAGLSVLGLNRRRSSRV</sequence>
<dbReference type="Pfam" id="PF07589">
    <property type="entry name" value="PEP-CTERM"/>
    <property type="match status" value="1"/>
</dbReference>
<dbReference type="EMBL" id="JBIGHZ010000001">
    <property type="protein sequence ID" value="MFG6446678.1"/>
    <property type="molecule type" value="Genomic_DNA"/>
</dbReference>
<feature type="signal peptide" evidence="1">
    <location>
        <begin position="1"/>
        <end position="24"/>
    </location>
</feature>
<proteinExistence type="predicted"/>